<dbReference type="AlphaFoldDB" id="A0AAE3UIE0"/>
<dbReference type="Gene3D" id="3.60.15.10">
    <property type="entry name" value="Ribonuclease Z/Hydroxyacylglutathione hydrolase-like"/>
    <property type="match status" value="2"/>
</dbReference>
<evidence type="ECO:0000313" key="2">
    <source>
        <dbReference type="Proteomes" id="UP001232063"/>
    </source>
</evidence>
<keyword evidence="2" id="KW-1185">Reference proteome</keyword>
<organism evidence="1 2">
    <name type="scientific">Xanthocytophaga agilis</name>
    <dbReference type="NCBI Taxonomy" id="3048010"/>
    <lineage>
        <taxon>Bacteria</taxon>
        <taxon>Pseudomonadati</taxon>
        <taxon>Bacteroidota</taxon>
        <taxon>Cytophagia</taxon>
        <taxon>Cytophagales</taxon>
        <taxon>Rhodocytophagaceae</taxon>
        <taxon>Xanthocytophaga</taxon>
    </lineage>
</organism>
<reference evidence="1" key="1">
    <citation type="submission" date="2023-05" db="EMBL/GenBank/DDBJ databases">
        <authorList>
            <person name="Zhang X."/>
        </authorList>
    </citation>
    <scope>NUCLEOTIDE SEQUENCE</scope>
    <source>
        <strain evidence="1">BD1B2-1</strain>
    </source>
</reference>
<comment type="caution">
    <text evidence="1">The sequence shown here is derived from an EMBL/GenBank/DDBJ whole genome shotgun (WGS) entry which is preliminary data.</text>
</comment>
<proteinExistence type="predicted"/>
<evidence type="ECO:0000313" key="1">
    <source>
        <dbReference type="EMBL" id="MDJ1503598.1"/>
    </source>
</evidence>
<dbReference type="PANTHER" id="PTHR30619">
    <property type="entry name" value="DNA INTERNALIZATION/COMPETENCE PROTEIN COMEC/REC2"/>
    <property type="match status" value="1"/>
</dbReference>
<gene>
    <name evidence="1" type="ORF">QNI22_23225</name>
</gene>
<sequence>MKLKNIDIKMYNVGFGDCFLLQFHYVSPESKKSVCIDFGSLDTTDQQMKQIARNLLSHLDKDKKSGKPVLDLLVITHEHKDHISGFKQAEDELSDLIINELWFSWTEDEKHPFSADWKENQANDRKKLRQIQKEIQGVAQLNSLSGFLTNMLNFEADADLNYREGFGKNEIFEKIKKKVPNKKNILYHRPGALGTETGKTGKPICTIPGINIYVLGPPEDFKYLRKEDSRKKNELYIQADYTGDFSFTQSIAFDEKEKNFWDYVRAAPFDEEYIIPIDVKNAKTGIGNLSKSTSTPISQKLENQNKKLEKTDVYKSYFGTTPKSSNQNQNWRRIDYDWLQVVDGLALELNNHINNTSLVLAFEIEQTGEVMLFSGDAQYGVWLAWDDDLKNHQEYLQTEGKKENPHSYNRTYSWSRKDKKGKVATIHVEDLLARTILYKVGHHGSHNATPDRTGLSKLTSNALLALISVSPRSQWPSIPYANLLDAFDKRKVRYFRSDDTNLHSVPQCWKADTIVSVEYQNTVKYQNDVENQDTKENAVSYLSCKLTITKPENTPA</sequence>
<dbReference type="SUPFAM" id="SSF56281">
    <property type="entry name" value="Metallo-hydrolase/oxidoreductase"/>
    <property type="match status" value="1"/>
</dbReference>
<name>A0AAE3UIE0_9BACT</name>
<accession>A0AAE3UIE0</accession>
<dbReference type="InterPro" id="IPR036866">
    <property type="entry name" value="RibonucZ/Hydroxyglut_hydro"/>
</dbReference>
<dbReference type="Proteomes" id="UP001232063">
    <property type="component" value="Unassembled WGS sequence"/>
</dbReference>
<dbReference type="InterPro" id="IPR052159">
    <property type="entry name" value="Competence_DNA_uptake"/>
</dbReference>
<dbReference type="PANTHER" id="PTHR30619:SF1">
    <property type="entry name" value="RECOMBINATION PROTEIN 2"/>
    <property type="match status" value="1"/>
</dbReference>
<protein>
    <recommendedName>
        <fullName evidence="3">Metallo-beta-lactamase domain-containing protein</fullName>
    </recommendedName>
</protein>
<dbReference type="EMBL" id="JASJOU010000008">
    <property type="protein sequence ID" value="MDJ1503598.1"/>
    <property type="molecule type" value="Genomic_DNA"/>
</dbReference>
<evidence type="ECO:0008006" key="3">
    <source>
        <dbReference type="Google" id="ProtNLM"/>
    </source>
</evidence>